<evidence type="ECO:0000256" key="11">
    <source>
        <dbReference type="SAM" id="MobiDB-lite"/>
    </source>
</evidence>
<dbReference type="GO" id="GO:0042102">
    <property type="term" value="P:positive regulation of T cell proliferation"/>
    <property type="evidence" value="ECO:0007669"/>
    <property type="project" value="TreeGrafter"/>
</dbReference>
<keyword evidence="7" id="KW-1015">Disulfide bond</keyword>
<keyword evidence="2" id="KW-1003">Cell membrane</keyword>
<keyword evidence="3 12" id="KW-0812">Transmembrane</keyword>
<feature type="transmembrane region" description="Helical" evidence="12">
    <location>
        <begin position="359"/>
        <end position="383"/>
    </location>
</feature>
<sequence length="586" mass="64017">MLPEYRRLLLIHKSDINRSSLSTLDPIEVCCCGVGGDQLFKMKVIITAVLSALFCTVNPVKEERRTAFFGEDIYIDVPSSNFGEVVFKSRINKTSTVVLLQEGKAVNPRGSLNSQGRLVLEDVQEEDEGMYIIKNTNNTNAEKHLVLIVRDCSVEQDVKYGETFNMHLNQVEGPITLEFRPSLIQHTNQTQLQHATEPPAVMLYNQTVVASEEYVGRLSVSEKRVALHAVRMADEGSFTVLDREGKVRMRNCLNVREHQIFMHFSHGGNVKIKLYTHHSNVNAVYRPKSDNQDRVIVDQGVVETPLDPLLEGRLTVEGSELVIKKVHMADTGVFKISDLAGFPVAHVYIEVEAYKLPPLTVAILAMLGLIAFMLMVCLLSCLYKVHKRNEKNKKLAVIAQQAGKSEGEAFRQVVHEAYTRFTEESLMQSVCEQPTESTEVTIKGLEVSKPGRYHALNSDSNFLEMSDSGVEFTSSGLPLDSDTDCAMTYASHKPLLNAVSPTAVTEGVHPDSPEATLVPDGNLSAMSASPASNPRSLAAATPDGSLHEAASPGAASRGTAGSDTAKTEGGADSGEAGQKEESAQST</sequence>
<dbReference type="PANTHER" id="PTHR25466:SF12">
    <property type="match status" value="1"/>
</dbReference>
<evidence type="ECO:0000256" key="2">
    <source>
        <dbReference type="ARBA" id="ARBA00022475"/>
    </source>
</evidence>
<protein>
    <submittedName>
        <fullName evidence="13">Uncharacterized protein LOC121912894</fullName>
    </submittedName>
</protein>
<dbReference type="GO" id="GO:0006955">
    <property type="term" value="P:immune response"/>
    <property type="evidence" value="ECO:0007669"/>
    <property type="project" value="TreeGrafter"/>
</dbReference>
<evidence type="ECO:0000256" key="12">
    <source>
        <dbReference type="SAM" id="Phobius"/>
    </source>
</evidence>
<keyword evidence="4" id="KW-0732">Signal</keyword>
<evidence type="ECO:0000256" key="9">
    <source>
        <dbReference type="ARBA" id="ARBA00023180"/>
    </source>
</evidence>
<dbReference type="Proteomes" id="UP001314229">
    <property type="component" value="Unassembled WGS sequence"/>
</dbReference>
<dbReference type="GO" id="GO:0009897">
    <property type="term" value="C:external side of plasma membrane"/>
    <property type="evidence" value="ECO:0007669"/>
    <property type="project" value="TreeGrafter"/>
</dbReference>
<dbReference type="AlphaFoldDB" id="A0AAV1PI63"/>
<feature type="region of interest" description="Disordered" evidence="11">
    <location>
        <begin position="503"/>
        <end position="586"/>
    </location>
</feature>
<reference evidence="13 14" key="1">
    <citation type="submission" date="2024-01" db="EMBL/GenBank/DDBJ databases">
        <authorList>
            <person name="Alioto T."/>
            <person name="Alioto T."/>
            <person name="Gomez Garrido J."/>
        </authorList>
    </citation>
    <scope>NUCLEOTIDE SEQUENCE [LARGE SCALE GENOMIC DNA]</scope>
</reference>
<evidence type="ECO:0000256" key="6">
    <source>
        <dbReference type="ARBA" id="ARBA00023136"/>
    </source>
</evidence>
<dbReference type="EMBL" id="CAWUFR010000181">
    <property type="protein sequence ID" value="CAK6971647.1"/>
    <property type="molecule type" value="Genomic_DNA"/>
</dbReference>
<dbReference type="GO" id="GO:0071222">
    <property type="term" value="P:cellular response to lipopolysaccharide"/>
    <property type="evidence" value="ECO:0007669"/>
    <property type="project" value="TreeGrafter"/>
</dbReference>
<evidence type="ECO:0000256" key="5">
    <source>
        <dbReference type="ARBA" id="ARBA00022989"/>
    </source>
</evidence>
<evidence type="ECO:0000256" key="10">
    <source>
        <dbReference type="ARBA" id="ARBA00023319"/>
    </source>
</evidence>
<comment type="caution">
    <text evidence="13">The sequence shown here is derived from an EMBL/GenBank/DDBJ whole genome shotgun (WGS) entry which is preliminary data.</text>
</comment>
<accession>A0AAV1PI63</accession>
<evidence type="ECO:0000256" key="8">
    <source>
        <dbReference type="ARBA" id="ARBA00023170"/>
    </source>
</evidence>
<evidence type="ECO:0000313" key="14">
    <source>
        <dbReference type="Proteomes" id="UP001314229"/>
    </source>
</evidence>
<keyword evidence="9" id="KW-0325">Glycoprotein</keyword>
<keyword evidence="8" id="KW-0675">Receptor</keyword>
<keyword evidence="6 12" id="KW-0472">Membrane</keyword>
<organism evidence="13 14">
    <name type="scientific">Scomber scombrus</name>
    <name type="common">Atlantic mackerel</name>
    <name type="synonym">Scomber vernalis</name>
    <dbReference type="NCBI Taxonomy" id="13677"/>
    <lineage>
        <taxon>Eukaryota</taxon>
        <taxon>Metazoa</taxon>
        <taxon>Chordata</taxon>
        <taxon>Craniata</taxon>
        <taxon>Vertebrata</taxon>
        <taxon>Euteleostomi</taxon>
        <taxon>Actinopterygii</taxon>
        <taxon>Neopterygii</taxon>
        <taxon>Teleostei</taxon>
        <taxon>Neoteleostei</taxon>
        <taxon>Acanthomorphata</taxon>
        <taxon>Pelagiaria</taxon>
        <taxon>Scombriformes</taxon>
        <taxon>Scombridae</taxon>
        <taxon>Scomber</taxon>
    </lineage>
</organism>
<name>A0AAV1PI63_SCOSC</name>
<keyword evidence="5 12" id="KW-1133">Transmembrane helix</keyword>
<dbReference type="InterPro" id="IPR051713">
    <property type="entry name" value="T-cell_Activation_Regulation"/>
</dbReference>
<keyword evidence="10" id="KW-0393">Immunoglobulin domain</keyword>
<dbReference type="GO" id="GO:0031295">
    <property type="term" value="P:T cell costimulation"/>
    <property type="evidence" value="ECO:0007669"/>
    <property type="project" value="TreeGrafter"/>
</dbReference>
<feature type="compositionally biased region" description="Basic and acidic residues" evidence="11">
    <location>
        <begin position="577"/>
        <end position="586"/>
    </location>
</feature>
<keyword evidence="14" id="KW-1185">Reference proteome</keyword>
<dbReference type="GO" id="GO:0007166">
    <property type="term" value="P:cell surface receptor signaling pathway"/>
    <property type="evidence" value="ECO:0007669"/>
    <property type="project" value="TreeGrafter"/>
</dbReference>
<dbReference type="GO" id="GO:0042130">
    <property type="term" value="P:negative regulation of T cell proliferation"/>
    <property type="evidence" value="ECO:0007669"/>
    <property type="project" value="TreeGrafter"/>
</dbReference>
<evidence type="ECO:0000256" key="7">
    <source>
        <dbReference type="ARBA" id="ARBA00023157"/>
    </source>
</evidence>
<evidence type="ECO:0000256" key="1">
    <source>
        <dbReference type="ARBA" id="ARBA00004251"/>
    </source>
</evidence>
<evidence type="ECO:0000256" key="3">
    <source>
        <dbReference type="ARBA" id="ARBA00022692"/>
    </source>
</evidence>
<comment type="subcellular location">
    <subcellularLocation>
        <location evidence="1">Cell membrane</location>
        <topology evidence="1">Single-pass type I membrane protein</topology>
    </subcellularLocation>
</comment>
<dbReference type="PANTHER" id="PTHR25466">
    <property type="entry name" value="T-LYMPHOCYTE ACTIVATION ANTIGEN"/>
    <property type="match status" value="1"/>
</dbReference>
<gene>
    <name evidence="13" type="ORF">FSCOSCO3_A012861</name>
</gene>
<proteinExistence type="predicted"/>
<evidence type="ECO:0000313" key="13">
    <source>
        <dbReference type="EMBL" id="CAK6971647.1"/>
    </source>
</evidence>
<feature type="compositionally biased region" description="Polar residues" evidence="11">
    <location>
        <begin position="524"/>
        <end position="535"/>
    </location>
</feature>
<evidence type="ECO:0000256" key="4">
    <source>
        <dbReference type="ARBA" id="ARBA00022729"/>
    </source>
</evidence>